<dbReference type="PANTHER" id="PTHR16305">
    <property type="entry name" value="TESTICULAR SOLUBLE ADENYLYL CYCLASE"/>
    <property type="match status" value="1"/>
</dbReference>
<dbReference type="Pfam" id="PF13191">
    <property type="entry name" value="AAA_16"/>
    <property type="match status" value="1"/>
</dbReference>
<name>A0ABX8BQU5_9ACTN</name>
<evidence type="ECO:0000313" key="4">
    <source>
        <dbReference type="EMBL" id="QUX24431.1"/>
    </source>
</evidence>
<dbReference type="CDD" id="cd06170">
    <property type="entry name" value="LuxR_C_like"/>
    <property type="match status" value="1"/>
</dbReference>
<dbReference type="InterPro" id="IPR027417">
    <property type="entry name" value="P-loop_NTPase"/>
</dbReference>
<dbReference type="Proteomes" id="UP000676079">
    <property type="component" value="Chromosome"/>
</dbReference>
<feature type="domain" description="HTH luxR-type" evidence="3">
    <location>
        <begin position="947"/>
        <end position="1012"/>
    </location>
</feature>
<keyword evidence="5" id="KW-1185">Reference proteome</keyword>
<dbReference type="SUPFAM" id="SSF46894">
    <property type="entry name" value="C-terminal effector domain of the bipartite response regulators"/>
    <property type="match status" value="1"/>
</dbReference>
<dbReference type="Gene3D" id="1.25.40.10">
    <property type="entry name" value="Tetratricopeptide repeat domain"/>
    <property type="match status" value="1"/>
</dbReference>
<dbReference type="SUPFAM" id="SSF48452">
    <property type="entry name" value="TPR-like"/>
    <property type="match status" value="1"/>
</dbReference>
<reference evidence="4 5" key="1">
    <citation type="submission" date="2021-05" db="EMBL/GenBank/DDBJ databases">
        <title>Direct Submission.</title>
        <authorList>
            <person name="Li K."/>
            <person name="Gao J."/>
        </authorList>
    </citation>
    <scope>NUCLEOTIDE SEQUENCE [LARGE SCALE GENOMIC DNA]</scope>
    <source>
        <strain evidence="4 5">Mg02</strain>
    </source>
</reference>
<dbReference type="PROSITE" id="PS50043">
    <property type="entry name" value="HTH_LUXR_2"/>
    <property type="match status" value="1"/>
</dbReference>
<accession>A0ABX8BQU5</accession>
<keyword evidence="2" id="KW-0067">ATP-binding</keyword>
<dbReference type="Pfam" id="PF00196">
    <property type="entry name" value="GerE"/>
    <property type="match status" value="1"/>
</dbReference>
<dbReference type="InterPro" id="IPR000792">
    <property type="entry name" value="Tscrpt_reg_LuxR_C"/>
</dbReference>
<protein>
    <submittedName>
        <fullName evidence="4">AAA family ATPase</fullName>
    </submittedName>
</protein>
<evidence type="ECO:0000313" key="5">
    <source>
        <dbReference type="Proteomes" id="UP000676079"/>
    </source>
</evidence>
<dbReference type="EMBL" id="CP074133">
    <property type="protein sequence ID" value="QUX24431.1"/>
    <property type="molecule type" value="Genomic_DNA"/>
</dbReference>
<dbReference type="InterPro" id="IPR041664">
    <property type="entry name" value="AAA_16"/>
</dbReference>
<dbReference type="PANTHER" id="PTHR16305:SF35">
    <property type="entry name" value="TRANSCRIPTIONAL ACTIVATOR DOMAIN"/>
    <property type="match status" value="1"/>
</dbReference>
<dbReference type="PRINTS" id="PR00038">
    <property type="entry name" value="HTHLUXR"/>
</dbReference>
<sequence>MSGMPLLVDNGPVFIGREAELGALRDHARRTRTTGPGMILLGGDAGVGKSRLISEFAATLPPGAVYVGACLQLGGDGLAYAPFTAILRRLLRERGPELFAAAAPGGTGELARLLPELGELSANRTGGRGAFHEPENRGILFEQVLRLLYHSAGDEGVTFVLEDLHWADSASRDLLVFLIRNLELPGVQIIATYRSDDLHRAHPLRRLLPELERVPGVESLRLAPLTLAETGEHAAALRGGRPLPPHELDELYRRTEGVPLFVESLADAPAGHGDVPDRFRDLLLEPLQGFDDTARSVLRTASVGAVSGGIDHEVLRQAAGLPDGDLEAALHALVDANVLKVDGEGYRFRHALLRDAVHGELLPGPHTRLHLRFALLIDERPDLFPYERRASEEAHHYMAARELPRALQAAWWAAVRAGDTLASSEELDMLERVLSLWDQVPDARERVQDHTWAEVVSRAAGAAVDAGRGRRALELADEALATLPEDPADDHTRAVKATLLRRRGLARSLTTCGGGIDDLVAALDLHPPHMPGYASLLSVLARESLRHRADRLVPPDQERLRDLRETGHSARELAEKAIALAETTDPTDRCAAADARITLGSLHIGEGDLERGRPLIEEAMRIAAEVSEPSLEARGAGNLGHFLRELGRHEEGLRVLEESLARHEEMGWASVHKTFNHQNRAEIHFELGNLAEAREICEMILRTRGPVKDRSYVDAVLARSAAATGDLETARRVSRWAPGERVPGAQRMNIIQLDLLAKLETGLAEGSVDAVLALSEQALEQLELEASRGYTWPLVDVMAEAAARAAGAGTAGNGAGDGGAGGDRARRVMAMAVKVMGAMAVTGTPQRAHRARILAYAADLDGSGPADRLGLWEKAVAAWEATPMPLHLASARLRAARAAVAAGERDRARELVRAAYEAADRHGAVPLAASAADLARRLGVGPAGGAPAPAPAGLTARELEVARLLAAGSTNARIAEELFISAKTASVHVSNILAKLGVPNRATAGARLRELGLG</sequence>
<dbReference type="InterPro" id="IPR016032">
    <property type="entry name" value="Sig_transdc_resp-reg_C-effctor"/>
</dbReference>
<evidence type="ECO:0000259" key="3">
    <source>
        <dbReference type="PROSITE" id="PS50043"/>
    </source>
</evidence>
<dbReference type="SUPFAM" id="SSF52540">
    <property type="entry name" value="P-loop containing nucleoside triphosphate hydrolases"/>
    <property type="match status" value="1"/>
</dbReference>
<evidence type="ECO:0000256" key="2">
    <source>
        <dbReference type="ARBA" id="ARBA00022840"/>
    </source>
</evidence>
<dbReference type="InterPro" id="IPR011990">
    <property type="entry name" value="TPR-like_helical_dom_sf"/>
</dbReference>
<organism evidence="4 5">
    <name type="scientific">Nocardiopsis changdeensis</name>
    <dbReference type="NCBI Taxonomy" id="2831969"/>
    <lineage>
        <taxon>Bacteria</taxon>
        <taxon>Bacillati</taxon>
        <taxon>Actinomycetota</taxon>
        <taxon>Actinomycetes</taxon>
        <taxon>Streptosporangiales</taxon>
        <taxon>Nocardiopsidaceae</taxon>
        <taxon>Nocardiopsis</taxon>
    </lineage>
</organism>
<gene>
    <name evidence="4" type="ORF">KGD84_09230</name>
</gene>
<dbReference type="SMART" id="SM00421">
    <property type="entry name" value="HTH_LUXR"/>
    <property type="match status" value="1"/>
</dbReference>
<evidence type="ECO:0000256" key="1">
    <source>
        <dbReference type="ARBA" id="ARBA00022741"/>
    </source>
</evidence>
<keyword evidence="1" id="KW-0547">Nucleotide-binding</keyword>
<dbReference type="InterPro" id="IPR036388">
    <property type="entry name" value="WH-like_DNA-bd_sf"/>
</dbReference>
<proteinExistence type="predicted"/>
<dbReference type="Gene3D" id="1.10.10.10">
    <property type="entry name" value="Winged helix-like DNA-binding domain superfamily/Winged helix DNA-binding domain"/>
    <property type="match status" value="1"/>
</dbReference>